<dbReference type="CDD" id="cd05233">
    <property type="entry name" value="SDR_c"/>
    <property type="match status" value="1"/>
</dbReference>
<accession>A0ABU1IAG0</accession>
<gene>
    <name evidence="4" type="ORF">QE399_001789</name>
</gene>
<comment type="caution">
    <text evidence="4">The sequence shown here is derived from an EMBL/GenBank/DDBJ whole genome shotgun (WGS) entry which is preliminary data.</text>
</comment>
<proteinExistence type="inferred from homology"/>
<dbReference type="PROSITE" id="PS00061">
    <property type="entry name" value="ADH_SHORT"/>
    <property type="match status" value="1"/>
</dbReference>
<dbReference type="Pfam" id="PF01128">
    <property type="entry name" value="IspD"/>
    <property type="match status" value="1"/>
</dbReference>
<dbReference type="InterPro" id="IPR002347">
    <property type="entry name" value="SDR_fam"/>
</dbReference>
<keyword evidence="1 4" id="KW-0808">Transferase</keyword>
<dbReference type="PRINTS" id="PR00081">
    <property type="entry name" value="GDHRDH"/>
</dbReference>
<name>A0ABU1IAG0_9BURK</name>
<dbReference type="SUPFAM" id="SSF51735">
    <property type="entry name" value="NAD(P)-binding Rossmann-fold domains"/>
    <property type="match status" value="1"/>
</dbReference>
<dbReference type="Proteomes" id="UP001267710">
    <property type="component" value="Unassembled WGS sequence"/>
</dbReference>
<dbReference type="InterPro" id="IPR020904">
    <property type="entry name" value="Sc_DH/Rdtase_CS"/>
</dbReference>
<dbReference type="InterPro" id="IPR050088">
    <property type="entry name" value="IspD/TarI_cytidylyltransf_bact"/>
</dbReference>
<keyword evidence="5" id="KW-1185">Reference proteome</keyword>
<dbReference type="EMBL" id="JAVIZX010000001">
    <property type="protein sequence ID" value="MDR6214100.1"/>
    <property type="molecule type" value="Genomic_DNA"/>
</dbReference>
<dbReference type="Pfam" id="PF00106">
    <property type="entry name" value="adh_short"/>
    <property type="match status" value="1"/>
</dbReference>
<keyword evidence="2 4" id="KW-0548">Nucleotidyltransferase</keyword>
<dbReference type="InterPro" id="IPR036291">
    <property type="entry name" value="NAD(P)-bd_dom_sf"/>
</dbReference>
<dbReference type="CDD" id="cd02516">
    <property type="entry name" value="CDP-ME_synthetase"/>
    <property type="match status" value="1"/>
</dbReference>
<dbReference type="Gene3D" id="3.90.550.10">
    <property type="entry name" value="Spore Coat Polysaccharide Biosynthesis Protein SpsA, Chain A"/>
    <property type="match status" value="1"/>
</dbReference>
<dbReference type="PRINTS" id="PR00080">
    <property type="entry name" value="SDRFAMILY"/>
</dbReference>
<organism evidence="4 5">
    <name type="scientific">Paracidovorax wautersii</name>
    <dbReference type="NCBI Taxonomy" id="1177982"/>
    <lineage>
        <taxon>Bacteria</taxon>
        <taxon>Pseudomonadati</taxon>
        <taxon>Pseudomonadota</taxon>
        <taxon>Betaproteobacteria</taxon>
        <taxon>Burkholderiales</taxon>
        <taxon>Comamonadaceae</taxon>
        <taxon>Paracidovorax</taxon>
    </lineage>
</organism>
<reference evidence="4 5" key="1">
    <citation type="submission" date="2023-08" db="EMBL/GenBank/DDBJ databases">
        <title>Functional and genomic diversity of the sorghum phyllosphere microbiome.</title>
        <authorList>
            <person name="Shade A."/>
        </authorList>
    </citation>
    <scope>NUCLEOTIDE SEQUENCE [LARGE SCALE GENOMIC DNA]</scope>
    <source>
        <strain evidence="4 5">SORGH_AS_0335</strain>
    </source>
</reference>
<evidence type="ECO:0000256" key="1">
    <source>
        <dbReference type="ARBA" id="ARBA00022679"/>
    </source>
</evidence>
<evidence type="ECO:0000256" key="3">
    <source>
        <dbReference type="RuleBase" id="RU000363"/>
    </source>
</evidence>
<evidence type="ECO:0000313" key="4">
    <source>
        <dbReference type="EMBL" id="MDR6214100.1"/>
    </source>
</evidence>
<dbReference type="PANTHER" id="PTHR32125:SF4">
    <property type="entry name" value="2-C-METHYL-D-ERYTHRITOL 4-PHOSPHATE CYTIDYLYLTRANSFERASE, CHLOROPLASTIC"/>
    <property type="match status" value="1"/>
</dbReference>
<dbReference type="PANTHER" id="PTHR32125">
    <property type="entry name" value="2-C-METHYL-D-ERYTHRITOL 4-PHOSPHATE CYTIDYLYLTRANSFERASE, CHLOROPLASTIC"/>
    <property type="match status" value="1"/>
</dbReference>
<dbReference type="InterPro" id="IPR034683">
    <property type="entry name" value="IspD/TarI"/>
</dbReference>
<dbReference type="SUPFAM" id="SSF53448">
    <property type="entry name" value="Nucleotide-diphospho-sugar transferases"/>
    <property type="match status" value="1"/>
</dbReference>
<evidence type="ECO:0000313" key="5">
    <source>
        <dbReference type="Proteomes" id="UP001267710"/>
    </source>
</evidence>
<dbReference type="RefSeq" id="WP_309828098.1">
    <property type="nucleotide sequence ID" value="NZ_JAVIZX010000001.1"/>
</dbReference>
<dbReference type="Gene3D" id="3.40.50.720">
    <property type="entry name" value="NAD(P)-binding Rossmann-like Domain"/>
    <property type="match status" value="1"/>
</dbReference>
<sequence length="447" mass="48413">MLNNDQAYVLLAGGSGTRLESPIPKQFIRVAGKTVVEHSFACLHSYAPDARIVITVPADALAYTKELFKDTRAEVIVGGSSRQASAYAALRYLRADPPKNVILHDSARPFLSHQIIHDVVEALSFYEAVDVAIKTSDTIIVERDGFIQSIPKRDHIYRGQTPQGFRYQALLKSYEEIGVEKLGDYTDDCGIYLACHPMGQVRIVKGSSENIKITDSIDLVLADELFRIRQQQLAPNLGGLHLKGTHSIVFGGSMGIGKAIVQILEEAGGTVHSISRRNGCNIADHGQVAASINGLLDQWGRIDNVINAAGLLIKSPLEQQSPQQVAEQVSVNLLGALNVAQCSHAALKASKGMLLQFSSSSFTRGRADYSAYSACKAAIVNLTQALADEWKEDGVRVNCVVPGRTDTSMRRSNFANEDQRSLLSPYEVALASAKLLSAADTGVILRV</sequence>
<dbReference type="EC" id="1.1.1.405" evidence="4"/>
<keyword evidence="4" id="KW-0560">Oxidoreductase</keyword>
<comment type="similarity">
    <text evidence="3">Belongs to the short-chain dehydrogenases/reductases (SDR) family.</text>
</comment>
<evidence type="ECO:0000256" key="2">
    <source>
        <dbReference type="ARBA" id="ARBA00022695"/>
    </source>
</evidence>
<dbReference type="InterPro" id="IPR029044">
    <property type="entry name" value="Nucleotide-diphossugar_trans"/>
</dbReference>
<dbReference type="GO" id="GO:0047349">
    <property type="term" value="F:D-ribitol-5-phosphate cytidylyltransferase activity"/>
    <property type="evidence" value="ECO:0007669"/>
    <property type="project" value="UniProtKB-EC"/>
</dbReference>
<dbReference type="EC" id="2.7.7.40" evidence="4"/>
<protein>
    <submittedName>
        <fullName evidence="4">2-C-methyl-D-erythritol 4-phosphate cytidylyltransferase</fullName>
        <ecNumber evidence="4">1.1.1.405</ecNumber>
        <ecNumber evidence="4">2.7.7.40</ecNumber>
    </submittedName>
</protein>
<dbReference type="GO" id="GO:0016491">
    <property type="term" value="F:oxidoreductase activity"/>
    <property type="evidence" value="ECO:0007669"/>
    <property type="project" value="UniProtKB-KW"/>
</dbReference>